<evidence type="ECO:0000256" key="4">
    <source>
        <dbReference type="ARBA" id="ARBA00022519"/>
    </source>
</evidence>
<evidence type="ECO:0000313" key="14">
    <source>
        <dbReference type="EMBL" id="PCI75095.1"/>
    </source>
</evidence>
<keyword evidence="7" id="KW-0448">Lipopolysaccharide biosynthesis</keyword>
<proteinExistence type="inferred from homology"/>
<name>A0A2A4WZ46_9GAMM</name>
<evidence type="ECO:0000256" key="5">
    <source>
        <dbReference type="ARBA" id="ARBA00022676"/>
    </source>
</evidence>
<keyword evidence="8" id="KW-0472">Membrane</keyword>
<dbReference type="GO" id="GO:0005829">
    <property type="term" value="C:cytosol"/>
    <property type="evidence" value="ECO:0007669"/>
    <property type="project" value="TreeGrafter"/>
</dbReference>
<accession>A0A2A4WZ46</accession>
<dbReference type="SUPFAM" id="SSF53756">
    <property type="entry name" value="UDP-Glycosyltransferase/glycogen phosphorylase"/>
    <property type="match status" value="1"/>
</dbReference>
<dbReference type="CDD" id="cd03789">
    <property type="entry name" value="GT9_LPS_heptosyltransferase"/>
    <property type="match status" value="1"/>
</dbReference>
<dbReference type="InterPro" id="IPR011908">
    <property type="entry name" value="LipoPS_heptosylTferase-I"/>
</dbReference>
<gene>
    <name evidence="14" type="primary">waaC</name>
    <name evidence="14" type="ORF">COB20_13720</name>
</gene>
<dbReference type="EMBL" id="NVUL01000083">
    <property type="protein sequence ID" value="PCI75095.1"/>
    <property type="molecule type" value="Genomic_DNA"/>
</dbReference>
<dbReference type="Gene3D" id="3.40.50.2000">
    <property type="entry name" value="Glycogen Phosphorylase B"/>
    <property type="match status" value="2"/>
</dbReference>
<dbReference type="GO" id="GO:0005886">
    <property type="term" value="C:plasma membrane"/>
    <property type="evidence" value="ECO:0007669"/>
    <property type="project" value="UniProtKB-SubCell"/>
</dbReference>
<evidence type="ECO:0000256" key="10">
    <source>
        <dbReference type="ARBA" id="ARBA00044041"/>
    </source>
</evidence>
<evidence type="ECO:0000256" key="11">
    <source>
        <dbReference type="ARBA" id="ARBA00044190"/>
    </source>
</evidence>
<evidence type="ECO:0000256" key="13">
    <source>
        <dbReference type="ARBA" id="ARBA00049201"/>
    </source>
</evidence>
<sequence length="355" mass="39814">MRVLIVKVSSLGDVIHTLPAVTDAQRARKDIQFDWVVEENFAEVPSWHPAVENVIPVALRRWRRNIVKTYMNHEFRAFKRALQSVHYDLVIDAQGLIKSGFISRLSKGLTIGLSNRTIREPMATLFYNKVYSVPWTEHAVDRVRQLFSRALQYEYDPEEIDYGIDISRIDASSGISEKADKQVVFLHGTTWQTKHWPENYWRHLAHISTEAGYKVLLPWGTPEEKLRAEYIAQDNERVEVLDKQTLSGLANYIQQSDGVIAVDTGLGHLASALAKPTVSLYGPTNPGLSGTFGNNQLHLKSSLNCAPCVKKTCAYSGPGITEEYAGSSFAVTPPCFASHGPVEVWQQFESLLGKS</sequence>
<protein>
    <recommendedName>
        <fullName evidence="11">Lipopolysaccharide heptosyltransferase 1</fullName>
        <ecNumber evidence="10">2.4.99.23</ecNumber>
    </recommendedName>
    <alternativeName>
        <fullName evidence="12">ADP-heptose:lipopolysaccharide heptosyltransferase I</fullName>
    </alternativeName>
</protein>
<dbReference type="PANTHER" id="PTHR30160">
    <property type="entry name" value="TETRAACYLDISACCHARIDE 4'-KINASE-RELATED"/>
    <property type="match status" value="1"/>
</dbReference>
<dbReference type="PANTHER" id="PTHR30160:SF19">
    <property type="entry name" value="LIPOPOLYSACCHARIDE HEPTOSYLTRANSFERASE 1"/>
    <property type="match status" value="1"/>
</dbReference>
<keyword evidence="6 14" id="KW-0808">Transferase</keyword>
<evidence type="ECO:0000256" key="3">
    <source>
        <dbReference type="ARBA" id="ARBA00022475"/>
    </source>
</evidence>
<dbReference type="InterPro" id="IPR051199">
    <property type="entry name" value="LPS_LOS_Heptosyltrfase"/>
</dbReference>
<reference evidence="15" key="1">
    <citation type="submission" date="2017-08" db="EMBL/GenBank/DDBJ databases">
        <title>A dynamic microbial community with high functional redundancy inhabits the cold, oxic subseafloor aquifer.</title>
        <authorList>
            <person name="Tully B.J."/>
            <person name="Wheat C.G."/>
            <person name="Glazer B.T."/>
            <person name="Huber J.A."/>
        </authorList>
    </citation>
    <scope>NUCLEOTIDE SEQUENCE [LARGE SCALE GENOMIC DNA]</scope>
</reference>
<dbReference type="Proteomes" id="UP000218767">
    <property type="component" value="Unassembled WGS sequence"/>
</dbReference>
<evidence type="ECO:0000256" key="6">
    <source>
        <dbReference type="ARBA" id="ARBA00022679"/>
    </source>
</evidence>
<dbReference type="Pfam" id="PF01075">
    <property type="entry name" value="Glyco_transf_9"/>
    <property type="match status" value="1"/>
</dbReference>
<dbReference type="EC" id="2.4.99.23" evidence="10"/>
<comment type="caution">
    <text evidence="14">The sequence shown here is derived from an EMBL/GenBank/DDBJ whole genome shotgun (WGS) entry which is preliminary data.</text>
</comment>
<evidence type="ECO:0000313" key="15">
    <source>
        <dbReference type="Proteomes" id="UP000218767"/>
    </source>
</evidence>
<dbReference type="AlphaFoldDB" id="A0A2A4WZ46"/>
<keyword evidence="5" id="KW-0328">Glycosyltransferase</keyword>
<comment type="catalytic activity">
    <reaction evidence="13">
        <text>an alpha-Kdo-(2-&gt;4)-alpha-Kdo-(2-&gt;6)-lipid A + ADP-L-glycero-beta-D-manno-heptose = an L-alpha-D-Hep-(1-&gt;5)-[alpha-Kdo-(2-&gt;4)]-alpha-Kdo-(2-&gt;6)-lipid A + ADP + H(+)</text>
        <dbReference type="Rhea" id="RHEA:74067"/>
        <dbReference type="ChEBI" id="CHEBI:15378"/>
        <dbReference type="ChEBI" id="CHEBI:61506"/>
        <dbReference type="ChEBI" id="CHEBI:176431"/>
        <dbReference type="ChEBI" id="CHEBI:193068"/>
        <dbReference type="ChEBI" id="CHEBI:456216"/>
        <dbReference type="EC" id="2.4.99.23"/>
    </reaction>
</comment>
<comment type="subcellular location">
    <subcellularLocation>
        <location evidence="1">Cell inner membrane</location>
        <topology evidence="1">Peripheral membrane protein</topology>
        <orientation evidence="1">Cytoplasmic side</orientation>
    </subcellularLocation>
</comment>
<dbReference type="GO" id="GO:0008713">
    <property type="term" value="F:ADP-heptose-lipopolysaccharide heptosyltransferase activity"/>
    <property type="evidence" value="ECO:0007669"/>
    <property type="project" value="TreeGrafter"/>
</dbReference>
<evidence type="ECO:0000256" key="2">
    <source>
        <dbReference type="ARBA" id="ARBA00004713"/>
    </source>
</evidence>
<organism evidence="14 15">
    <name type="scientific">SAR86 cluster bacterium</name>
    <dbReference type="NCBI Taxonomy" id="2030880"/>
    <lineage>
        <taxon>Bacteria</taxon>
        <taxon>Pseudomonadati</taxon>
        <taxon>Pseudomonadota</taxon>
        <taxon>Gammaproteobacteria</taxon>
        <taxon>SAR86 cluster</taxon>
    </lineage>
</organism>
<keyword evidence="4" id="KW-0997">Cell inner membrane</keyword>
<dbReference type="GO" id="GO:0009244">
    <property type="term" value="P:lipopolysaccharide core region biosynthetic process"/>
    <property type="evidence" value="ECO:0007669"/>
    <property type="project" value="InterPro"/>
</dbReference>
<evidence type="ECO:0000256" key="1">
    <source>
        <dbReference type="ARBA" id="ARBA00004515"/>
    </source>
</evidence>
<comment type="similarity">
    <text evidence="9">Belongs to the glycosyltransferase 9 family.</text>
</comment>
<keyword evidence="3" id="KW-1003">Cell membrane</keyword>
<comment type="pathway">
    <text evidence="2">Bacterial outer membrane biogenesis; LPS core biosynthesis.</text>
</comment>
<evidence type="ECO:0000256" key="9">
    <source>
        <dbReference type="ARBA" id="ARBA00043995"/>
    </source>
</evidence>
<evidence type="ECO:0000256" key="7">
    <source>
        <dbReference type="ARBA" id="ARBA00022985"/>
    </source>
</evidence>
<dbReference type="NCBIfam" id="TIGR02193">
    <property type="entry name" value="heptsyl_trn_I"/>
    <property type="match status" value="1"/>
</dbReference>
<dbReference type="InterPro" id="IPR002201">
    <property type="entry name" value="Glyco_trans_9"/>
</dbReference>
<evidence type="ECO:0000256" key="8">
    <source>
        <dbReference type="ARBA" id="ARBA00023136"/>
    </source>
</evidence>
<evidence type="ECO:0000256" key="12">
    <source>
        <dbReference type="ARBA" id="ARBA00044330"/>
    </source>
</evidence>